<dbReference type="EMBL" id="KN822054">
    <property type="protein sequence ID" value="KIM61215.1"/>
    <property type="molecule type" value="Genomic_DNA"/>
</dbReference>
<evidence type="ECO:0000313" key="2">
    <source>
        <dbReference type="Proteomes" id="UP000053989"/>
    </source>
</evidence>
<dbReference type="OrthoDB" id="2691413at2759"/>
<evidence type="ECO:0000313" key="1">
    <source>
        <dbReference type="EMBL" id="KIM61215.1"/>
    </source>
</evidence>
<name>A0A0C3DKK3_9AGAM</name>
<reference evidence="1 2" key="1">
    <citation type="submission" date="2014-04" db="EMBL/GenBank/DDBJ databases">
        <authorList>
            <consortium name="DOE Joint Genome Institute"/>
            <person name="Kuo A."/>
            <person name="Kohler A."/>
            <person name="Nagy L.G."/>
            <person name="Floudas D."/>
            <person name="Copeland A."/>
            <person name="Barry K.W."/>
            <person name="Cichocki N."/>
            <person name="Veneault-Fourrey C."/>
            <person name="LaButti K."/>
            <person name="Lindquist E.A."/>
            <person name="Lipzen A."/>
            <person name="Lundell T."/>
            <person name="Morin E."/>
            <person name="Murat C."/>
            <person name="Sun H."/>
            <person name="Tunlid A."/>
            <person name="Henrissat B."/>
            <person name="Grigoriev I.V."/>
            <person name="Hibbett D.S."/>
            <person name="Martin F."/>
            <person name="Nordberg H.P."/>
            <person name="Cantor M.N."/>
            <person name="Hua S.X."/>
        </authorList>
    </citation>
    <scope>NUCLEOTIDE SEQUENCE [LARGE SCALE GENOMIC DNA]</scope>
    <source>
        <strain evidence="1 2">Foug A</strain>
    </source>
</reference>
<dbReference type="Proteomes" id="UP000053989">
    <property type="component" value="Unassembled WGS sequence"/>
</dbReference>
<proteinExistence type="predicted"/>
<sequence>MIQHPGDEPTPKDASSNYSVPSMAVGQLYDSWTAVIPTIIEPFLQYLTETIGKLLTSHGSMLSGCHGTASCEPKCFSLLCLYFDCA</sequence>
<dbReference type="AlphaFoldDB" id="A0A0C3DKK3"/>
<dbReference type="STRING" id="1036808.A0A0C3DKK3"/>
<reference evidence="2" key="2">
    <citation type="submission" date="2015-01" db="EMBL/GenBank/DDBJ databases">
        <title>Evolutionary Origins and Diversification of the Mycorrhizal Mutualists.</title>
        <authorList>
            <consortium name="DOE Joint Genome Institute"/>
            <consortium name="Mycorrhizal Genomics Consortium"/>
            <person name="Kohler A."/>
            <person name="Kuo A."/>
            <person name="Nagy L.G."/>
            <person name="Floudas D."/>
            <person name="Copeland A."/>
            <person name="Barry K.W."/>
            <person name="Cichocki N."/>
            <person name="Veneault-Fourrey C."/>
            <person name="LaButti K."/>
            <person name="Lindquist E.A."/>
            <person name="Lipzen A."/>
            <person name="Lundell T."/>
            <person name="Morin E."/>
            <person name="Murat C."/>
            <person name="Riley R."/>
            <person name="Ohm R."/>
            <person name="Sun H."/>
            <person name="Tunlid A."/>
            <person name="Henrissat B."/>
            <person name="Grigoriev I.V."/>
            <person name="Hibbett D.S."/>
            <person name="Martin F."/>
        </authorList>
    </citation>
    <scope>NUCLEOTIDE SEQUENCE [LARGE SCALE GENOMIC DNA]</scope>
    <source>
        <strain evidence="2">Foug A</strain>
    </source>
</reference>
<dbReference type="InParanoid" id="A0A0C3DKK3"/>
<accession>A0A0C3DKK3</accession>
<keyword evidence="2" id="KW-1185">Reference proteome</keyword>
<dbReference type="HOGENOM" id="CLU_191666_0_0_1"/>
<gene>
    <name evidence="1" type="ORF">SCLCIDRAFT_122648</name>
</gene>
<protein>
    <submittedName>
        <fullName evidence="1">Uncharacterized protein</fullName>
    </submittedName>
</protein>
<organism evidence="1 2">
    <name type="scientific">Scleroderma citrinum Foug A</name>
    <dbReference type="NCBI Taxonomy" id="1036808"/>
    <lineage>
        <taxon>Eukaryota</taxon>
        <taxon>Fungi</taxon>
        <taxon>Dikarya</taxon>
        <taxon>Basidiomycota</taxon>
        <taxon>Agaricomycotina</taxon>
        <taxon>Agaricomycetes</taxon>
        <taxon>Agaricomycetidae</taxon>
        <taxon>Boletales</taxon>
        <taxon>Sclerodermatineae</taxon>
        <taxon>Sclerodermataceae</taxon>
        <taxon>Scleroderma</taxon>
    </lineage>
</organism>